<reference evidence="2" key="1">
    <citation type="submission" date="2023-03" db="UniProtKB">
        <authorList>
            <consortium name="EnsemblPlants"/>
        </authorList>
    </citation>
    <scope>IDENTIFICATION</scope>
</reference>
<dbReference type="EnsemblPlants" id="MELO3C034097.2.1">
    <property type="protein sequence ID" value="MELO3C034097.2.1"/>
    <property type="gene ID" value="MELO3C034097.2"/>
</dbReference>
<sequence>MGRDAGGTLKEPILVSIVDACSTENVESWATQQLRMMVQANIGRILRTILTSSTSLTVHSNAEWNGLFRTALFRNFRLCDASLSSRAGLIAILAIEFREFVLMQQPNVAATKTCSVKNQKGILLRYRGEPAKKTMIDKNRLSIAIPKPHSHPLLSSTHTTNVTAIRPPHERQKTK</sequence>
<feature type="region of interest" description="Disordered" evidence="1">
    <location>
        <begin position="148"/>
        <end position="175"/>
    </location>
</feature>
<dbReference type="AlphaFoldDB" id="A0A9I9EI45"/>
<evidence type="ECO:0000313" key="2">
    <source>
        <dbReference type="EnsemblPlants" id="MELO3C034097.2.1"/>
    </source>
</evidence>
<organism evidence="2">
    <name type="scientific">Cucumis melo</name>
    <name type="common">Muskmelon</name>
    <dbReference type="NCBI Taxonomy" id="3656"/>
    <lineage>
        <taxon>Eukaryota</taxon>
        <taxon>Viridiplantae</taxon>
        <taxon>Streptophyta</taxon>
        <taxon>Embryophyta</taxon>
        <taxon>Tracheophyta</taxon>
        <taxon>Spermatophyta</taxon>
        <taxon>Magnoliopsida</taxon>
        <taxon>eudicotyledons</taxon>
        <taxon>Gunneridae</taxon>
        <taxon>Pentapetalae</taxon>
        <taxon>rosids</taxon>
        <taxon>fabids</taxon>
        <taxon>Cucurbitales</taxon>
        <taxon>Cucurbitaceae</taxon>
        <taxon>Benincaseae</taxon>
        <taxon>Cucumis</taxon>
    </lineage>
</organism>
<feature type="compositionally biased region" description="Polar residues" evidence="1">
    <location>
        <begin position="153"/>
        <end position="163"/>
    </location>
</feature>
<name>A0A9I9EI45_CUCME</name>
<dbReference type="Gramene" id="MELO3C034097.2.1">
    <property type="protein sequence ID" value="MELO3C034097.2.1"/>
    <property type="gene ID" value="MELO3C034097.2"/>
</dbReference>
<protein>
    <submittedName>
        <fullName evidence="2">Uncharacterized protein</fullName>
    </submittedName>
</protein>
<accession>A0A9I9EI45</accession>
<proteinExistence type="predicted"/>
<evidence type="ECO:0000256" key="1">
    <source>
        <dbReference type="SAM" id="MobiDB-lite"/>
    </source>
</evidence>